<evidence type="ECO:0000313" key="1">
    <source>
        <dbReference type="EMBL" id="GFS17728.1"/>
    </source>
</evidence>
<evidence type="ECO:0008006" key="3">
    <source>
        <dbReference type="Google" id="ProtNLM"/>
    </source>
</evidence>
<dbReference type="Gene3D" id="3.40.50.150">
    <property type="entry name" value="Vaccinia Virus protein VP39"/>
    <property type="match status" value="1"/>
</dbReference>
<organism evidence="1 2">
    <name type="scientific">Elysia marginata</name>
    <dbReference type="NCBI Taxonomy" id="1093978"/>
    <lineage>
        <taxon>Eukaryota</taxon>
        <taxon>Metazoa</taxon>
        <taxon>Spiralia</taxon>
        <taxon>Lophotrochozoa</taxon>
        <taxon>Mollusca</taxon>
        <taxon>Gastropoda</taxon>
        <taxon>Heterobranchia</taxon>
        <taxon>Euthyneura</taxon>
        <taxon>Panpulmonata</taxon>
        <taxon>Sacoglossa</taxon>
        <taxon>Placobranchoidea</taxon>
        <taxon>Plakobranchidae</taxon>
        <taxon>Elysia</taxon>
    </lineage>
</organism>
<dbReference type="InterPro" id="IPR029063">
    <property type="entry name" value="SAM-dependent_MTases_sf"/>
</dbReference>
<evidence type="ECO:0000313" key="2">
    <source>
        <dbReference type="Proteomes" id="UP000762676"/>
    </source>
</evidence>
<dbReference type="AlphaFoldDB" id="A0AAV4J6W2"/>
<accession>A0AAV4J6W2</accession>
<dbReference type="Proteomes" id="UP000762676">
    <property type="component" value="Unassembled WGS sequence"/>
</dbReference>
<reference evidence="1 2" key="1">
    <citation type="journal article" date="2021" name="Elife">
        <title>Chloroplast acquisition without the gene transfer in kleptoplastic sea slugs, Plakobranchus ocellatus.</title>
        <authorList>
            <person name="Maeda T."/>
            <person name="Takahashi S."/>
            <person name="Yoshida T."/>
            <person name="Shimamura S."/>
            <person name="Takaki Y."/>
            <person name="Nagai Y."/>
            <person name="Toyoda A."/>
            <person name="Suzuki Y."/>
            <person name="Arimoto A."/>
            <person name="Ishii H."/>
            <person name="Satoh N."/>
            <person name="Nishiyama T."/>
            <person name="Hasebe M."/>
            <person name="Maruyama T."/>
            <person name="Minagawa J."/>
            <person name="Obokata J."/>
            <person name="Shigenobu S."/>
        </authorList>
    </citation>
    <scope>NUCLEOTIDE SEQUENCE [LARGE SCALE GENOMIC DNA]</scope>
</reference>
<comment type="caution">
    <text evidence="1">The sequence shown here is derived from an EMBL/GenBank/DDBJ whole genome shotgun (WGS) entry which is preliminary data.</text>
</comment>
<dbReference type="EMBL" id="BMAT01013665">
    <property type="protein sequence ID" value="GFS17728.1"/>
    <property type="molecule type" value="Genomic_DNA"/>
</dbReference>
<name>A0AAV4J6W2_9GAST</name>
<proteinExistence type="predicted"/>
<gene>
    <name evidence="1" type="ORF">ElyMa_006829300</name>
</gene>
<sequence>MEKSEDYAATIAHLDSVIKQKNGHQIAENGLYGYLKMAYADSYSDNFLETARPKLHDARFQIWDDPVFSSLETDDIIKLILDTVCDNVPSTLNILEAGAIQSTFFRCAFPKALDHFTFRSSNYHVADRFIVEDAISYPIKRLLFNTDDPSSFPDEHRESFELLILKNHLHAHKDLDLAMTKYSEMVKPGGFVLVMEPVER</sequence>
<keyword evidence="2" id="KW-1185">Reference proteome</keyword>
<dbReference type="SUPFAM" id="SSF53335">
    <property type="entry name" value="S-adenosyl-L-methionine-dependent methyltransferases"/>
    <property type="match status" value="1"/>
</dbReference>
<protein>
    <recommendedName>
        <fullName evidence="3">O-methyltransferase domain-containing protein</fullName>
    </recommendedName>
</protein>